<sequence>MLLRNLNPTRGLCNGTRTRLIVKRFHDNLLECEILIGEKKGDCVFIPRISCTIEEGRFPCVCEAQERELDAKCSMERSVKQKPLSYYYISFAIFYLGICWVYCYDWTPIGARSTSYEPRFRQNQLYEYLQAHLELPAEGYLRNSRTEKRHLKAALRNFTAYDLLYKNGIVNRTENVIKSDFVRIL</sequence>
<reference evidence="4" key="1">
    <citation type="submission" date="2022-11" db="UniProtKB">
        <authorList>
            <consortium name="WormBaseParasite"/>
        </authorList>
    </citation>
    <scope>IDENTIFICATION</scope>
</reference>
<organism evidence="3 4">
    <name type="scientific">Acrobeloides nanus</name>
    <dbReference type="NCBI Taxonomy" id="290746"/>
    <lineage>
        <taxon>Eukaryota</taxon>
        <taxon>Metazoa</taxon>
        <taxon>Ecdysozoa</taxon>
        <taxon>Nematoda</taxon>
        <taxon>Chromadorea</taxon>
        <taxon>Rhabditida</taxon>
        <taxon>Tylenchina</taxon>
        <taxon>Cephalobomorpha</taxon>
        <taxon>Cephaloboidea</taxon>
        <taxon>Cephalobidae</taxon>
        <taxon>Acrobeloides</taxon>
    </lineage>
</organism>
<protein>
    <submittedName>
        <fullName evidence="4">ATP-dependent DNA helicase</fullName>
    </submittedName>
</protein>
<name>A0A914E7F8_9BILA</name>
<dbReference type="Proteomes" id="UP000887540">
    <property type="component" value="Unplaced"/>
</dbReference>
<keyword evidence="3" id="KW-1185">Reference proteome</keyword>
<keyword evidence="1" id="KW-1133">Transmembrane helix</keyword>
<evidence type="ECO:0000256" key="1">
    <source>
        <dbReference type="SAM" id="Phobius"/>
    </source>
</evidence>
<accession>A0A914E7F8</accession>
<proteinExistence type="predicted"/>
<dbReference type="AlphaFoldDB" id="A0A914E7F8"/>
<dbReference type="InterPro" id="IPR049163">
    <property type="entry name" value="Pif1-like_2B_dom"/>
</dbReference>
<dbReference type="WBParaSite" id="ACRNAN_scaffold594.g30812.t1">
    <property type="protein sequence ID" value="ACRNAN_scaffold594.g30812.t1"/>
    <property type="gene ID" value="ACRNAN_scaffold594.g30812"/>
</dbReference>
<evidence type="ECO:0000259" key="2">
    <source>
        <dbReference type="Pfam" id="PF21530"/>
    </source>
</evidence>
<keyword evidence="1" id="KW-0812">Transmembrane</keyword>
<evidence type="ECO:0000313" key="3">
    <source>
        <dbReference type="Proteomes" id="UP000887540"/>
    </source>
</evidence>
<feature type="domain" description="DNA helicase Pif1-like 2B" evidence="2">
    <location>
        <begin position="1"/>
        <end position="19"/>
    </location>
</feature>
<evidence type="ECO:0000313" key="4">
    <source>
        <dbReference type="WBParaSite" id="ACRNAN_scaffold594.g30812.t1"/>
    </source>
</evidence>
<dbReference type="Pfam" id="PF21530">
    <property type="entry name" value="Pif1_2B_dom"/>
    <property type="match status" value="1"/>
</dbReference>
<keyword evidence="1" id="KW-0472">Membrane</keyword>
<feature type="transmembrane region" description="Helical" evidence="1">
    <location>
        <begin position="85"/>
        <end position="104"/>
    </location>
</feature>